<evidence type="ECO:0000313" key="2">
    <source>
        <dbReference type="Proteomes" id="UP000327157"/>
    </source>
</evidence>
<sequence>MKYVVYEAFRIELPVPLQYGKAKTDILIDSHNGAFKARTGEPVEVRAVVERSGNGESDSQEQVGTCRFFFVSG</sequence>
<organism evidence="1 2">
    <name type="scientific">Pyrus ussuriensis x Pyrus communis</name>
    <dbReference type="NCBI Taxonomy" id="2448454"/>
    <lineage>
        <taxon>Eukaryota</taxon>
        <taxon>Viridiplantae</taxon>
        <taxon>Streptophyta</taxon>
        <taxon>Embryophyta</taxon>
        <taxon>Tracheophyta</taxon>
        <taxon>Spermatophyta</taxon>
        <taxon>Magnoliopsida</taxon>
        <taxon>eudicotyledons</taxon>
        <taxon>Gunneridae</taxon>
        <taxon>Pentapetalae</taxon>
        <taxon>rosids</taxon>
        <taxon>fabids</taxon>
        <taxon>Rosales</taxon>
        <taxon>Rosaceae</taxon>
        <taxon>Amygdaloideae</taxon>
        <taxon>Maleae</taxon>
        <taxon>Pyrus</taxon>
    </lineage>
</organism>
<gene>
    <name evidence="1" type="ORF">D8674_037895</name>
</gene>
<reference evidence="1 2" key="2">
    <citation type="submission" date="2019-11" db="EMBL/GenBank/DDBJ databases">
        <title>A de novo genome assembly of a pear dwarfing rootstock.</title>
        <authorList>
            <person name="Wang F."/>
            <person name="Wang J."/>
            <person name="Li S."/>
            <person name="Zhang Y."/>
            <person name="Fang M."/>
            <person name="Ma L."/>
            <person name="Zhao Y."/>
            <person name="Jiang S."/>
        </authorList>
    </citation>
    <scope>NUCLEOTIDE SEQUENCE [LARGE SCALE GENOMIC DNA]</scope>
    <source>
        <strain evidence="1">S2</strain>
        <tissue evidence="1">Leaf</tissue>
    </source>
</reference>
<comment type="caution">
    <text evidence="1">The sequence shown here is derived from an EMBL/GenBank/DDBJ whole genome shotgun (WGS) entry which is preliminary data.</text>
</comment>
<protein>
    <submittedName>
        <fullName evidence="1">Allene oxide synthase</fullName>
    </submittedName>
</protein>
<proteinExistence type="predicted"/>
<reference evidence="1 2" key="1">
    <citation type="submission" date="2019-09" db="EMBL/GenBank/DDBJ databases">
        <authorList>
            <person name="Ou C."/>
        </authorList>
    </citation>
    <scope>NUCLEOTIDE SEQUENCE [LARGE SCALE GENOMIC DNA]</scope>
    <source>
        <strain evidence="1">S2</strain>
        <tissue evidence="1">Leaf</tissue>
    </source>
</reference>
<dbReference type="AlphaFoldDB" id="A0A5N5H0K4"/>
<accession>A0A5N5H0K4</accession>
<dbReference type="OrthoDB" id="10567736at2759"/>
<evidence type="ECO:0000313" key="1">
    <source>
        <dbReference type="EMBL" id="KAB2620857.1"/>
    </source>
</evidence>
<dbReference type="Proteomes" id="UP000327157">
    <property type="component" value="Unassembled WGS sequence"/>
</dbReference>
<name>A0A5N5H0K4_9ROSA</name>
<keyword evidence="2" id="KW-1185">Reference proteome</keyword>
<dbReference type="EMBL" id="SMOL01000283">
    <property type="protein sequence ID" value="KAB2620857.1"/>
    <property type="molecule type" value="Genomic_DNA"/>
</dbReference>